<accession>A0A3S9VUZ4</accession>
<dbReference type="Gene3D" id="2.60.120.260">
    <property type="entry name" value="Galactose-binding domain-like"/>
    <property type="match status" value="1"/>
</dbReference>
<feature type="domain" description="F5/8 type C" evidence="1">
    <location>
        <begin position="344"/>
        <end position="496"/>
    </location>
</feature>
<dbReference type="SUPFAM" id="SSF49785">
    <property type="entry name" value="Galactose-binding domain-like"/>
    <property type="match status" value="1"/>
</dbReference>
<sequence>MKLNKYLWSFFILFIIGGCENLEETYSNYTGDGTIRYLGKCKDLSVSPGWQRLIVKWTNHVDPVIDKIKVSWTLDGVTRDSLLEKGTTECNIHNLKNGTYKVSVQSVDKDGNCSLPVLDYKRPYTLEHENVISFTRLFDKYFWIKDHLVLFFGEWQKNIETASLNYYSGGKLKEQKLDSVFITNNKYYLIPDKIDTGTKVVINRSGRLAGCSDLIIFTPYELTRENKTYTLDFKQLLKEKYGQSEITETFTNSITELEIDYDMDSFEDIMNLPNLKTLILGKNRYLNPEELSQYEDASQVSNLASSIFALNRVYEILDTKIQCYNKHYIPEGELSYIEYLANPKIPDNLNYLNSANWSYSCSNDEYGEGIKALFDENSTEGWQPTRHRTALTYEITVDMQAPQTINGVQVTQQVITSNYKKCIAQKIQIKTSIDLKNWQDATYVIENRLGNTSGETTIINFPTPQSARYLKFTVSDLAYNSFYYTVSLGKIKIFKK</sequence>
<keyword evidence="3" id="KW-1185">Reference proteome</keyword>
<dbReference type="InterPro" id="IPR008979">
    <property type="entry name" value="Galactose-bd-like_sf"/>
</dbReference>
<dbReference type="Pfam" id="PF16389">
    <property type="entry name" value="DUF4998"/>
    <property type="match status" value="1"/>
</dbReference>
<dbReference type="PROSITE" id="PS51257">
    <property type="entry name" value="PROKAR_LIPOPROTEIN"/>
    <property type="match status" value="1"/>
</dbReference>
<name>A0A3S9VUZ4_9BACT</name>
<reference evidence="2 3" key="1">
    <citation type="submission" date="2018-10" db="EMBL/GenBank/DDBJ databases">
        <title>Butyricimonas faecalis sp. nov., isolated from human faeces and emended description of the genus Butyricimonas.</title>
        <authorList>
            <person name="Le Roy T."/>
            <person name="Van der Smissen P."/>
            <person name="Paquot A."/>
            <person name="Delzenne N."/>
            <person name="Muccioli G."/>
            <person name="Collet J.-F."/>
            <person name="Cani P.D."/>
        </authorList>
    </citation>
    <scope>NUCLEOTIDE SEQUENCE [LARGE SCALE GENOMIC DNA]</scope>
    <source>
        <strain evidence="2 3">H184</strain>
    </source>
</reference>
<evidence type="ECO:0000313" key="3">
    <source>
        <dbReference type="Proteomes" id="UP000270673"/>
    </source>
</evidence>
<dbReference type="PROSITE" id="PS50022">
    <property type="entry name" value="FA58C_3"/>
    <property type="match status" value="1"/>
</dbReference>
<evidence type="ECO:0000313" key="2">
    <source>
        <dbReference type="EMBL" id="AZS30323.1"/>
    </source>
</evidence>
<protein>
    <recommendedName>
        <fullName evidence="1">F5/8 type C domain-containing protein</fullName>
    </recommendedName>
</protein>
<dbReference type="Proteomes" id="UP000270673">
    <property type="component" value="Chromosome"/>
</dbReference>
<dbReference type="AlphaFoldDB" id="A0A3S9VUZ4"/>
<dbReference type="KEGG" id="buy:D8S85_12725"/>
<gene>
    <name evidence="2" type="ORF">D8S85_12725</name>
</gene>
<proteinExistence type="predicted"/>
<dbReference type="OrthoDB" id="1043438at2"/>
<dbReference type="InterPro" id="IPR000421">
    <property type="entry name" value="FA58C"/>
</dbReference>
<organism evidence="2 3">
    <name type="scientific">Butyricimonas faecalis</name>
    <dbReference type="NCBI Taxonomy" id="2093856"/>
    <lineage>
        <taxon>Bacteria</taxon>
        <taxon>Pseudomonadati</taxon>
        <taxon>Bacteroidota</taxon>
        <taxon>Bacteroidia</taxon>
        <taxon>Bacteroidales</taxon>
        <taxon>Odoribacteraceae</taxon>
        <taxon>Butyricimonas</taxon>
    </lineage>
</organism>
<dbReference type="Pfam" id="PF00754">
    <property type="entry name" value="F5_F8_type_C"/>
    <property type="match status" value="1"/>
</dbReference>
<dbReference type="EMBL" id="CP032819">
    <property type="protein sequence ID" value="AZS30323.1"/>
    <property type="molecule type" value="Genomic_DNA"/>
</dbReference>
<evidence type="ECO:0000259" key="1">
    <source>
        <dbReference type="PROSITE" id="PS50022"/>
    </source>
</evidence>
<dbReference type="RefSeq" id="WP_127075172.1">
    <property type="nucleotide sequence ID" value="NZ_CP032819.1"/>
</dbReference>